<dbReference type="Proteomes" id="UP000769157">
    <property type="component" value="Unassembled WGS sequence"/>
</dbReference>
<reference evidence="2" key="1">
    <citation type="journal article" date="2021" name="Open Biol.">
        <title>Shared evolutionary footprints suggest mitochondrial oxidative damage underlies multiple complex I losses in fungi.</title>
        <authorList>
            <person name="Schikora-Tamarit M.A."/>
            <person name="Marcet-Houben M."/>
            <person name="Nosek J."/>
            <person name="Gabaldon T."/>
        </authorList>
    </citation>
    <scope>NUCLEOTIDE SEQUENCE</scope>
    <source>
        <strain evidence="2">CBS6075</strain>
    </source>
</reference>
<accession>A0A9P8T706</accession>
<feature type="signal peptide" evidence="1">
    <location>
        <begin position="1"/>
        <end position="15"/>
    </location>
</feature>
<dbReference type="OrthoDB" id="9985059at2759"/>
<dbReference type="GeneID" id="70235092"/>
<reference evidence="2" key="2">
    <citation type="submission" date="2021-01" db="EMBL/GenBank/DDBJ databases">
        <authorList>
            <person name="Schikora-Tamarit M.A."/>
        </authorList>
    </citation>
    <scope>NUCLEOTIDE SEQUENCE</scope>
    <source>
        <strain evidence="2">CBS6075</strain>
    </source>
</reference>
<proteinExistence type="predicted"/>
<comment type="caution">
    <text evidence="2">The sequence shown here is derived from an EMBL/GenBank/DDBJ whole genome shotgun (WGS) entry which is preliminary data.</text>
</comment>
<keyword evidence="3" id="KW-1185">Reference proteome</keyword>
<gene>
    <name evidence="2" type="ORF">OGAPHI_003125</name>
</gene>
<organism evidence="2 3">
    <name type="scientific">Ogataea philodendri</name>
    <dbReference type="NCBI Taxonomy" id="1378263"/>
    <lineage>
        <taxon>Eukaryota</taxon>
        <taxon>Fungi</taxon>
        <taxon>Dikarya</taxon>
        <taxon>Ascomycota</taxon>
        <taxon>Saccharomycotina</taxon>
        <taxon>Pichiomycetes</taxon>
        <taxon>Pichiales</taxon>
        <taxon>Pichiaceae</taxon>
        <taxon>Ogataea</taxon>
    </lineage>
</organism>
<dbReference type="EMBL" id="JAEUBE010000183">
    <property type="protein sequence ID" value="KAH3667476.1"/>
    <property type="molecule type" value="Genomic_DNA"/>
</dbReference>
<sequence length="577" mass="64216">MNRVLLFGLLGVVNAFENTAPLVVSSLDFKTLFSPFEYLVSSEKLADVTQLTEHLCVNKPDETVLYVQVNGLSSGDLKRSVGSGLGEAVSVAPHVVYQSIKDVSLAISPQCSTYKVDSLNNDWVDQLSRPGVVQMAIDAEDLKSVEETAAVLGVSNVIIQGVPAFESADSLVKSAKNYVKKLTHTKRDQIVDEEDYESLQEQLDQAFEEINEMIQDETATILEEAAEQASQGSSYSTSTPFVAPDGSLFENGHQQHDPCGRVGAQLHWLDRQVSCLQTVGEGHPRQVAECQHKPEPVCGDVHHGNYTFLVEHAVKDVERLQCHDNQQRVAHRAHFQVLFLYAGEVDQQPQQHSWSELAKELDVPRTNSRVQLAADEPVEQRVLRVATLGKNALVRAGAVRSSEGQERADVDECAHKQRELPRHKEQREKVVVHELQLRDAATRVPGPCSEHRTEQQTQFPAIDQIGQISTVSQLGASFGEPGHHEVEDGESKEPDDVCEPHLLVEERLPGQIVADQHVHCLELDINTSNNVRVVAAEVQKQHHKRQRDCEHERAGKPKEVLLDGDGVKHWQRRRVLV</sequence>
<dbReference type="AlphaFoldDB" id="A0A9P8T706"/>
<dbReference type="RefSeq" id="XP_046062288.1">
    <property type="nucleotide sequence ID" value="XM_046204070.1"/>
</dbReference>
<evidence type="ECO:0000313" key="2">
    <source>
        <dbReference type="EMBL" id="KAH3667476.1"/>
    </source>
</evidence>
<name>A0A9P8T706_9ASCO</name>
<protein>
    <submittedName>
        <fullName evidence="2">Uncharacterized protein</fullName>
    </submittedName>
</protein>
<feature type="chain" id="PRO_5040462116" evidence="1">
    <location>
        <begin position="16"/>
        <end position="577"/>
    </location>
</feature>
<evidence type="ECO:0000313" key="3">
    <source>
        <dbReference type="Proteomes" id="UP000769157"/>
    </source>
</evidence>
<evidence type="ECO:0000256" key="1">
    <source>
        <dbReference type="SAM" id="SignalP"/>
    </source>
</evidence>
<keyword evidence="1" id="KW-0732">Signal</keyword>